<feature type="transmembrane region" description="Helical" evidence="8">
    <location>
        <begin position="420"/>
        <end position="441"/>
    </location>
</feature>
<keyword evidence="5 8" id="KW-0472">Membrane</keyword>
<dbReference type="PANTHER" id="PTHR30625">
    <property type="entry name" value="PROTEIN TOLQ"/>
    <property type="match status" value="1"/>
</dbReference>
<gene>
    <name evidence="11" type="ORF">Kalk_11715</name>
</gene>
<dbReference type="InterPro" id="IPR017270">
    <property type="entry name" value="MotA/TolQ/ExbB-rel"/>
</dbReference>
<dbReference type="PIRSF" id="PIRSF037714">
    <property type="entry name" value="TolR"/>
    <property type="match status" value="1"/>
</dbReference>
<keyword evidence="12" id="KW-1185">Reference proteome</keyword>
<keyword evidence="6" id="KW-0813">Transport</keyword>
<evidence type="ECO:0000313" key="12">
    <source>
        <dbReference type="Proteomes" id="UP000235116"/>
    </source>
</evidence>
<evidence type="ECO:0000256" key="8">
    <source>
        <dbReference type="SAM" id="Phobius"/>
    </source>
</evidence>
<evidence type="ECO:0000256" key="9">
    <source>
        <dbReference type="SAM" id="SignalP"/>
    </source>
</evidence>
<evidence type="ECO:0000256" key="5">
    <source>
        <dbReference type="ARBA" id="ARBA00023136"/>
    </source>
</evidence>
<keyword evidence="6" id="KW-0653">Protein transport</keyword>
<feature type="signal peptide" evidence="9">
    <location>
        <begin position="1"/>
        <end position="35"/>
    </location>
</feature>
<dbReference type="GO" id="GO:0005886">
    <property type="term" value="C:plasma membrane"/>
    <property type="evidence" value="ECO:0007669"/>
    <property type="project" value="UniProtKB-SubCell"/>
</dbReference>
<dbReference type="Proteomes" id="UP000235116">
    <property type="component" value="Chromosome"/>
</dbReference>
<accession>A0A2K9LL14</accession>
<keyword evidence="3 8" id="KW-0812">Transmembrane</keyword>
<keyword evidence="2" id="KW-1003">Cell membrane</keyword>
<name>A0A2K9LL14_9GAMM</name>
<reference evidence="12" key="1">
    <citation type="submission" date="2017-08" db="EMBL/GenBank/DDBJ databases">
        <title>Direct submision.</title>
        <authorList>
            <person name="Kim S.-J."/>
            <person name="Rhee S.-K."/>
        </authorList>
    </citation>
    <scope>NUCLEOTIDE SEQUENCE [LARGE SCALE GENOMIC DNA]</scope>
    <source>
        <strain evidence="12">GI5</strain>
    </source>
</reference>
<evidence type="ECO:0000313" key="11">
    <source>
        <dbReference type="EMBL" id="AUM13049.1"/>
    </source>
</evidence>
<proteinExistence type="inferred from homology"/>
<feature type="region of interest" description="Disordered" evidence="7">
    <location>
        <begin position="63"/>
        <end position="82"/>
    </location>
</feature>
<evidence type="ECO:0000256" key="7">
    <source>
        <dbReference type="SAM" id="MobiDB-lite"/>
    </source>
</evidence>
<protein>
    <recommendedName>
        <fullName evidence="10">MotA/TolQ/ExbB proton channel domain-containing protein</fullName>
    </recommendedName>
</protein>
<evidence type="ECO:0000256" key="1">
    <source>
        <dbReference type="ARBA" id="ARBA00004651"/>
    </source>
</evidence>
<evidence type="ECO:0000256" key="2">
    <source>
        <dbReference type="ARBA" id="ARBA00022475"/>
    </source>
</evidence>
<evidence type="ECO:0000256" key="3">
    <source>
        <dbReference type="ARBA" id="ARBA00022692"/>
    </source>
</evidence>
<feature type="transmembrane region" description="Helical" evidence="8">
    <location>
        <begin position="378"/>
        <end position="400"/>
    </location>
</feature>
<feature type="domain" description="MotA/TolQ/ExbB proton channel" evidence="10">
    <location>
        <begin position="341"/>
        <end position="457"/>
    </location>
</feature>
<dbReference type="AlphaFoldDB" id="A0A2K9LL14"/>
<dbReference type="OrthoDB" id="4045at2"/>
<evidence type="ECO:0000256" key="4">
    <source>
        <dbReference type="ARBA" id="ARBA00022989"/>
    </source>
</evidence>
<dbReference type="GO" id="GO:0017038">
    <property type="term" value="P:protein import"/>
    <property type="evidence" value="ECO:0007669"/>
    <property type="project" value="TreeGrafter"/>
</dbReference>
<sequence>MMIRFCSRRPRLPAFIFCSALIGSLILGLIAPVQAASPWQPKPEIESLDELLDLVKEGRIEQSKENNAREQRFKQDQSKQQSLLDDAIKERKKLERRSELLEATYDENKKKLDVLSLRLTDRLGSLKELFAHLQTSTSEVSGQLQQSITSVEFPSRFLELEELSDHLGSSRTLPRINDIEQLWFQMQREMIESGKIKHLNLEVITTEGQPVMADVVRIGAFNLLSGDRYLQFIPETGKVIDLNRQPARYMLGYAEDFTQSTEGFNAVAIDPTRGALLNMLLDAPDFVDRVEQGGFIGYVILIIGAIGVILALERIMFLIITTRKVADQMRLKEVRRDNPLGRVVLTYEQNKSLPLESLELKLGEAILRERGPLEKHLTLIKIVSVIAPLLGLLGTVTGMINTFQTITLFGTGDPKLMAGGISQALVTTVLGLSVAIPVVFFHTLASTRSKAIISVLEEQSTGLVAERAEQEHT</sequence>
<organism evidence="11 12">
    <name type="scientific">Ketobacter alkanivorans</name>
    <dbReference type="NCBI Taxonomy" id="1917421"/>
    <lineage>
        <taxon>Bacteria</taxon>
        <taxon>Pseudomonadati</taxon>
        <taxon>Pseudomonadota</taxon>
        <taxon>Gammaproteobacteria</taxon>
        <taxon>Pseudomonadales</taxon>
        <taxon>Ketobacteraceae</taxon>
        <taxon>Ketobacter</taxon>
    </lineage>
</organism>
<comment type="similarity">
    <text evidence="6">Belongs to the exbB/tolQ family.</text>
</comment>
<keyword evidence="4 8" id="KW-1133">Transmembrane helix</keyword>
<evidence type="ECO:0000259" key="10">
    <source>
        <dbReference type="Pfam" id="PF01618"/>
    </source>
</evidence>
<dbReference type="KEGG" id="kak:Kalk_11715"/>
<dbReference type="InterPro" id="IPR050790">
    <property type="entry name" value="ExbB/TolQ_transport"/>
</dbReference>
<feature type="compositionally biased region" description="Basic and acidic residues" evidence="7">
    <location>
        <begin position="63"/>
        <end position="77"/>
    </location>
</feature>
<dbReference type="InterPro" id="IPR002898">
    <property type="entry name" value="MotA_ExbB_proton_chnl"/>
</dbReference>
<dbReference type="Pfam" id="PF01618">
    <property type="entry name" value="MotA_ExbB"/>
    <property type="match status" value="1"/>
</dbReference>
<dbReference type="PANTHER" id="PTHR30625:SF11">
    <property type="entry name" value="MOTA_TOLQ_EXBB PROTON CHANNEL DOMAIN-CONTAINING PROTEIN"/>
    <property type="match status" value="1"/>
</dbReference>
<feature type="chain" id="PRO_5014888369" description="MotA/TolQ/ExbB proton channel domain-containing protein" evidence="9">
    <location>
        <begin position="36"/>
        <end position="473"/>
    </location>
</feature>
<dbReference type="RefSeq" id="WP_101894428.1">
    <property type="nucleotide sequence ID" value="NZ_CP022684.1"/>
</dbReference>
<comment type="subcellular location">
    <subcellularLocation>
        <location evidence="1">Cell membrane</location>
        <topology evidence="1">Multi-pass membrane protein</topology>
    </subcellularLocation>
    <subcellularLocation>
        <location evidence="6">Membrane</location>
        <topology evidence="6">Multi-pass membrane protein</topology>
    </subcellularLocation>
</comment>
<keyword evidence="9" id="KW-0732">Signal</keyword>
<dbReference type="EMBL" id="CP022684">
    <property type="protein sequence ID" value="AUM13049.1"/>
    <property type="molecule type" value="Genomic_DNA"/>
</dbReference>
<evidence type="ECO:0000256" key="6">
    <source>
        <dbReference type="RuleBase" id="RU004057"/>
    </source>
</evidence>
<feature type="transmembrane region" description="Helical" evidence="8">
    <location>
        <begin position="295"/>
        <end position="320"/>
    </location>
</feature>